<organism evidence="1 2">
    <name type="scientific">Mycobacterium kansasii 662</name>
    <dbReference type="NCBI Taxonomy" id="1299326"/>
    <lineage>
        <taxon>Bacteria</taxon>
        <taxon>Bacillati</taxon>
        <taxon>Actinomycetota</taxon>
        <taxon>Actinomycetes</taxon>
        <taxon>Mycobacteriales</taxon>
        <taxon>Mycobacteriaceae</taxon>
        <taxon>Mycobacterium</taxon>
    </lineage>
</organism>
<accession>X7XR07</accession>
<comment type="caution">
    <text evidence="1">The sequence shown here is derived from an EMBL/GenBank/DDBJ whole genome shotgun (WGS) entry which is preliminary data.</text>
</comment>
<reference evidence="1 2" key="1">
    <citation type="submission" date="2013-12" db="EMBL/GenBank/DDBJ databases">
        <authorList>
            <person name="Brown-Elliot B."/>
            <person name="Wallace R."/>
            <person name="Lenaerts A."/>
            <person name="Ordway D."/>
            <person name="DeGroote M.A."/>
            <person name="Parker T."/>
            <person name="Sizemore C."/>
            <person name="Tallon L.J."/>
            <person name="Sadzewicz L.K."/>
            <person name="Sengamalay N."/>
            <person name="Fraser C.M."/>
            <person name="Hine E."/>
            <person name="Shefchek K.A."/>
            <person name="Das S.P."/>
            <person name="Tettelin H."/>
        </authorList>
    </citation>
    <scope>NUCLEOTIDE SEQUENCE [LARGE SCALE GENOMIC DNA]</scope>
    <source>
        <strain evidence="1 2">662</strain>
    </source>
</reference>
<evidence type="ECO:0000313" key="2">
    <source>
        <dbReference type="Proteomes" id="UP000020561"/>
    </source>
</evidence>
<evidence type="ECO:0000313" key="1">
    <source>
        <dbReference type="EMBL" id="ETZ96707.1"/>
    </source>
</evidence>
<gene>
    <name evidence="1" type="ORF">I545_6904</name>
</gene>
<dbReference type="EMBL" id="JAOA01000039">
    <property type="protein sequence ID" value="ETZ96707.1"/>
    <property type="molecule type" value="Genomic_DNA"/>
</dbReference>
<name>X7XR07_MYCKA</name>
<protein>
    <submittedName>
        <fullName evidence="1">Uncharacterized protein</fullName>
    </submittedName>
</protein>
<sequence length="46" mass="4839">MLGHHPELVAHDLSADGGAARLSCFAADGFEHGQRQLPTQGLAISR</sequence>
<proteinExistence type="predicted"/>
<dbReference type="AlphaFoldDB" id="X7XR07"/>
<dbReference type="Proteomes" id="UP000020561">
    <property type="component" value="Unassembled WGS sequence"/>
</dbReference>